<name>A0ABX1XZ02_9BACL</name>
<sequence>MPFYLKPIMKLFFPHPSKGASLLYDAAVGGKNEASGVFLVKSQVTELKFTDQGRKVLDKASDIYEREFTLQH</sequence>
<gene>
    <name evidence="1" type="ORF">GC098_20755</name>
</gene>
<comment type="caution">
    <text evidence="1">The sequence shown here is derived from an EMBL/GenBank/DDBJ whole genome shotgun (WGS) entry which is preliminary data.</text>
</comment>
<dbReference type="EMBL" id="WHOA01000141">
    <property type="protein sequence ID" value="NOU73802.1"/>
    <property type="molecule type" value="Genomic_DNA"/>
</dbReference>
<evidence type="ECO:0000313" key="1">
    <source>
        <dbReference type="EMBL" id="NOU73802.1"/>
    </source>
</evidence>
<keyword evidence="2" id="KW-1185">Reference proteome</keyword>
<dbReference type="Proteomes" id="UP000616779">
    <property type="component" value="Unassembled WGS sequence"/>
</dbReference>
<protein>
    <submittedName>
        <fullName evidence="1">Uncharacterized protein</fullName>
    </submittedName>
</protein>
<organism evidence="1 2">
    <name type="scientific">Paenibacillus phytorum</name>
    <dbReference type="NCBI Taxonomy" id="2654977"/>
    <lineage>
        <taxon>Bacteria</taxon>
        <taxon>Bacillati</taxon>
        <taxon>Bacillota</taxon>
        <taxon>Bacilli</taxon>
        <taxon>Bacillales</taxon>
        <taxon>Paenibacillaceae</taxon>
        <taxon>Paenibacillus</taxon>
    </lineage>
</organism>
<proteinExistence type="predicted"/>
<reference evidence="1 2" key="1">
    <citation type="submission" date="2019-10" db="EMBL/GenBank/DDBJ databases">
        <title>Description of Paenibacillus terrestris sp. nov.</title>
        <authorList>
            <person name="Carlier A."/>
            <person name="Qi S."/>
        </authorList>
    </citation>
    <scope>NUCLEOTIDE SEQUENCE [LARGE SCALE GENOMIC DNA]</scope>
    <source>
        <strain evidence="1 2">LMG 31458</strain>
    </source>
</reference>
<evidence type="ECO:0000313" key="2">
    <source>
        <dbReference type="Proteomes" id="UP000616779"/>
    </source>
</evidence>
<accession>A0ABX1XZ02</accession>